<accession>A0A0U3DY74</accession>
<dbReference type="InterPro" id="IPR004360">
    <property type="entry name" value="Glyas_Fos-R_dOase_dom"/>
</dbReference>
<dbReference type="EMBL" id="CP013729">
    <property type="protein sequence ID" value="ALV05765.1"/>
    <property type="molecule type" value="Genomic_DNA"/>
</dbReference>
<name>A0A0U3DY74_9BURK</name>
<dbReference type="AlphaFoldDB" id="A0A0U3DY74"/>
<dbReference type="InterPro" id="IPR029068">
    <property type="entry name" value="Glyas_Bleomycin-R_OHBP_Dase"/>
</dbReference>
<dbReference type="OrthoDB" id="9800438at2"/>
<dbReference type="Proteomes" id="UP000060699">
    <property type="component" value="Chromosome"/>
</dbReference>
<organism evidence="1 2">
    <name type="scientific">Roseateles depolymerans</name>
    <dbReference type="NCBI Taxonomy" id="76731"/>
    <lineage>
        <taxon>Bacteria</taxon>
        <taxon>Pseudomonadati</taxon>
        <taxon>Pseudomonadota</taxon>
        <taxon>Betaproteobacteria</taxon>
        <taxon>Burkholderiales</taxon>
        <taxon>Sphaerotilaceae</taxon>
        <taxon>Roseateles</taxon>
    </lineage>
</organism>
<sequence>MISYVTLGSNDRVKAKAFFDATLAPLGLTATYADDEMIGYGPAGGETQLWVVQPYDGLDATAGNGSMLALSASTRAQVDQVHAAALAAGGRDEGRPGLRDHYGPNYYAAYFRDPEGHKLAVVCRTPA</sequence>
<dbReference type="Gene3D" id="3.10.180.10">
    <property type="entry name" value="2,3-Dihydroxybiphenyl 1,2-Dioxygenase, domain 1"/>
    <property type="match status" value="1"/>
</dbReference>
<dbReference type="InterPro" id="IPR037523">
    <property type="entry name" value="VOC_core"/>
</dbReference>
<dbReference type="PROSITE" id="PS51819">
    <property type="entry name" value="VOC"/>
    <property type="match status" value="1"/>
</dbReference>
<dbReference type="STRING" id="76731.RD2015_1274"/>
<dbReference type="SUPFAM" id="SSF54593">
    <property type="entry name" value="Glyoxalase/Bleomycin resistance protein/Dihydroxybiphenyl dioxygenase"/>
    <property type="match status" value="1"/>
</dbReference>
<gene>
    <name evidence="1" type="ORF">RD2015_1274</name>
</gene>
<dbReference type="RefSeq" id="WP_058934163.1">
    <property type="nucleotide sequence ID" value="NZ_CP013729.1"/>
</dbReference>
<keyword evidence="2" id="KW-1185">Reference proteome</keyword>
<dbReference type="PANTHER" id="PTHR35006:SF1">
    <property type="entry name" value="BLL2941 PROTEIN"/>
    <property type="match status" value="1"/>
</dbReference>
<dbReference type="KEGG" id="rdp:RD2015_1274"/>
<dbReference type="PANTHER" id="PTHR35006">
    <property type="entry name" value="GLYOXALASE FAMILY PROTEIN (AFU_ORTHOLOGUE AFUA_5G14830)"/>
    <property type="match status" value="1"/>
</dbReference>
<evidence type="ECO:0000313" key="1">
    <source>
        <dbReference type="EMBL" id="ALV05765.1"/>
    </source>
</evidence>
<evidence type="ECO:0000313" key="2">
    <source>
        <dbReference type="Proteomes" id="UP000060699"/>
    </source>
</evidence>
<dbReference type="Pfam" id="PF00903">
    <property type="entry name" value="Glyoxalase"/>
    <property type="match status" value="1"/>
</dbReference>
<proteinExistence type="predicted"/>
<dbReference type="CDD" id="cd07262">
    <property type="entry name" value="VOC_like"/>
    <property type="match status" value="1"/>
</dbReference>
<protein>
    <submittedName>
        <fullName evidence="1">Uncharacterized protein</fullName>
    </submittedName>
</protein>
<reference evidence="1 2" key="1">
    <citation type="submission" date="2015-12" db="EMBL/GenBank/DDBJ databases">
        <title>Complete genome of Roseateles depolymerans KCTC 42856.</title>
        <authorList>
            <person name="Kim K.M."/>
        </authorList>
    </citation>
    <scope>NUCLEOTIDE SEQUENCE [LARGE SCALE GENOMIC DNA]</scope>
    <source>
        <strain evidence="1 2">KCTC 42856</strain>
    </source>
</reference>